<dbReference type="GeneTree" id="ENSGT01060000248786"/>
<dbReference type="SMART" id="SM00539">
    <property type="entry name" value="NIDO"/>
    <property type="match status" value="1"/>
</dbReference>
<feature type="domain" description="NIDO" evidence="1">
    <location>
        <begin position="26"/>
        <end position="157"/>
    </location>
</feature>
<evidence type="ECO:0000259" key="1">
    <source>
        <dbReference type="PROSITE" id="PS51220"/>
    </source>
</evidence>
<dbReference type="Pfam" id="PF06119">
    <property type="entry name" value="NIDO"/>
    <property type="match status" value="1"/>
</dbReference>
<accession>A0A3B4DB55</accession>
<keyword evidence="3" id="KW-1185">Reference proteome</keyword>
<reference evidence="2" key="3">
    <citation type="submission" date="2025-09" db="UniProtKB">
        <authorList>
            <consortium name="Ensembl"/>
        </authorList>
    </citation>
    <scope>IDENTIFICATION</scope>
</reference>
<dbReference type="InterPro" id="IPR052749">
    <property type="entry name" value="Alpha-tectorin"/>
</dbReference>
<dbReference type="InterPro" id="IPR003886">
    <property type="entry name" value="NIDO_dom"/>
</dbReference>
<proteinExistence type="predicted"/>
<dbReference type="OMA" id="NDFRHIL"/>
<name>A0A3B4DB55_PYGNA</name>
<dbReference type="Proteomes" id="UP001501920">
    <property type="component" value="Chromosome 13"/>
</dbReference>
<evidence type="ECO:0000313" key="2">
    <source>
        <dbReference type="Ensembl" id="ENSPNAP00000020715.2"/>
    </source>
</evidence>
<dbReference type="AlphaFoldDB" id="A0A3B4DB55"/>
<reference evidence="2" key="2">
    <citation type="submission" date="2025-08" db="UniProtKB">
        <authorList>
            <consortium name="Ensembl"/>
        </authorList>
    </citation>
    <scope>IDENTIFICATION</scope>
</reference>
<evidence type="ECO:0000313" key="3">
    <source>
        <dbReference type="Proteomes" id="UP001501920"/>
    </source>
</evidence>
<dbReference type="PROSITE" id="PS51220">
    <property type="entry name" value="NIDO"/>
    <property type="match status" value="1"/>
</dbReference>
<sequence>MDGFLSFTPLFYDTYVQISNTDIIAPLWTDLDMYTRGNVSYEQATSGPLLQTATNEMNRTFPGFSASWVFVATWEKMEFEPDVGVTFQVVLVSDVQGRTFILMNYGPIPAVDPEPWKAGLQTQENYQNFTIQVPLSGLTTSTNVGIPGRWAFQVSGATFGKCQVFALFFPVLPGAVRAVTYDGGNALVQLTQPFSYFGRDYTQLYVSKRIEQNFKNDFRHILLQYLTGLSTASINMCKTVKPSSSSSSTA</sequence>
<dbReference type="PANTHER" id="PTHR46160:SF9">
    <property type="entry name" value="PROTEIN PRY2-RELATED"/>
    <property type="match status" value="1"/>
</dbReference>
<dbReference type="STRING" id="42514.ENSPNAP00000020715"/>
<dbReference type="PANTHER" id="PTHR46160">
    <property type="entry name" value="ALPHA-TECTORIN-RELATED"/>
    <property type="match status" value="1"/>
</dbReference>
<dbReference type="GO" id="GO:0007160">
    <property type="term" value="P:cell-matrix adhesion"/>
    <property type="evidence" value="ECO:0007669"/>
    <property type="project" value="InterPro"/>
</dbReference>
<organism evidence="2 3">
    <name type="scientific">Pygocentrus nattereri</name>
    <name type="common">Red-bellied piranha</name>
    <dbReference type="NCBI Taxonomy" id="42514"/>
    <lineage>
        <taxon>Eukaryota</taxon>
        <taxon>Metazoa</taxon>
        <taxon>Chordata</taxon>
        <taxon>Craniata</taxon>
        <taxon>Vertebrata</taxon>
        <taxon>Euteleostomi</taxon>
        <taxon>Actinopterygii</taxon>
        <taxon>Neopterygii</taxon>
        <taxon>Teleostei</taxon>
        <taxon>Ostariophysi</taxon>
        <taxon>Characiformes</taxon>
        <taxon>Characoidei</taxon>
        <taxon>Pygocentrus</taxon>
    </lineage>
</organism>
<reference evidence="2 3" key="1">
    <citation type="submission" date="2020-10" db="EMBL/GenBank/DDBJ databases">
        <title>Pygocentrus nattereri (red-bellied piranha) genome, fPygNat1, primary haplotype.</title>
        <authorList>
            <person name="Myers G."/>
            <person name="Meyer A."/>
            <person name="Karagic N."/>
            <person name="Pippel M."/>
            <person name="Winkler S."/>
            <person name="Tracey A."/>
            <person name="Wood J."/>
            <person name="Formenti G."/>
            <person name="Howe K."/>
            <person name="Fedrigo O."/>
            <person name="Jarvis E.D."/>
        </authorList>
    </citation>
    <scope>NUCLEOTIDE SEQUENCE [LARGE SCALE GENOMIC DNA]</scope>
</reference>
<protein>
    <recommendedName>
        <fullName evidence="1">NIDO domain-containing protein</fullName>
    </recommendedName>
</protein>
<dbReference type="Ensembl" id="ENSPNAT00000040168.2">
    <property type="protein sequence ID" value="ENSPNAP00000020715.2"/>
    <property type="gene ID" value="ENSPNAG00000027631.2"/>
</dbReference>